<gene>
    <name evidence="1" type="ORF">TM448A02587_0011</name>
    <name evidence="2" type="ORF">TM448B02647_0011</name>
</gene>
<dbReference type="EMBL" id="MT144933">
    <property type="protein sequence ID" value="QJI01574.1"/>
    <property type="molecule type" value="Genomic_DNA"/>
</dbReference>
<sequence length="63" mass="7014">MVEQKQAKGQRPIPGWQLRRLTKTGGTRSLSVGTILPPDWKAVKVFVVSIKDGVCVLKLEQIK</sequence>
<reference evidence="1" key="1">
    <citation type="submission" date="2020-03" db="EMBL/GenBank/DDBJ databases">
        <title>The deep terrestrial virosphere.</title>
        <authorList>
            <person name="Holmfeldt K."/>
            <person name="Nilsson E."/>
            <person name="Simone D."/>
            <person name="Lopez-Fernandez M."/>
            <person name="Wu X."/>
            <person name="de Brujin I."/>
            <person name="Lundin D."/>
            <person name="Andersson A."/>
            <person name="Bertilsson S."/>
            <person name="Dopson M."/>
        </authorList>
    </citation>
    <scope>NUCLEOTIDE SEQUENCE</scope>
    <source>
        <strain evidence="1">TM448A02587</strain>
        <strain evidence="2">TM448B02647</strain>
    </source>
</reference>
<evidence type="ECO:0000313" key="1">
    <source>
        <dbReference type="EMBL" id="QJA52269.1"/>
    </source>
</evidence>
<evidence type="ECO:0000313" key="2">
    <source>
        <dbReference type="EMBL" id="QJI01574.1"/>
    </source>
</evidence>
<protein>
    <submittedName>
        <fullName evidence="1">Uncharacterized protein</fullName>
    </submittedName>
</protein>
<accession>A0A6H1ZXS1</accession>
<dbReference type="EMBL" id="MT144326">
    <property type="protein sequence ID" value="QJA52269.1"/>
    <property type="molecule type" value="Genomic_DNA"/>
</dbReference>
<proteinExistence type="predicted"/>
<dbReference type="AlphaFoldDB" id="A0A6H1ZXS1"/>
<organism evidence="1">
    <name type="scientific">viral metagenome</name>
    <dbReference type="NCBI Taxonomy" id="1070528"/>
    <lineage>
        <taxon>unclassified sequences</taxon>
        <taxon>metagenomes</taxon>
        <taxon>organismal metagenomes</taxon>
    </lineage>
</organism>
<name>A0A6H1ZXS1_9ZZZZ</name>